<dbReference type="Pfam" id="PF07733">
    <property type="entry name" value="DNA_pol3_alpha"/>
    <property type="match status" value="1"/>
</dbReference>
<dbReference type="GO" id="GO:0006281">
    <property type="term" value="P:DNA repair"/>
    <property type="evidence" value="ECO:0007669"/>
    <property type="project" value="UniProtKB-UniRule"/>
</dbReference>
<dbReference type="GO" id="GO:0006260">
    <property type="term" value="P:DNA replication"/>
    <property type="evidence" value="ECO:0007669"/>
    <property type="project" value="UniProtKB-KW"/>
</dbReference>
<keyword evidence="16" id="KW-1185">Reference proteome</keyword>
<dbReference type="NCBIfam" id="NF004225">
    <property type="entry name" value="PRK05672.1"/>
    <property type="match status" value="1"/>
</dbReference>
<dbReference type="HAMAP" id="MF_01902">
    <property type="entry name" value="DNApol_error_prone"/>
    <property type="match status" value="1"/>
</dbReference>
<dbReference type="InterPro" id="IPR029460">
    <property type="entry name" value="DNAPol_HHH"/>
</dbReference>
<dbReference type="Pfam" id="PF01336">
    <property type="entry name" value="tRNA_anti-codon"/>
    <property type="match status" value="1"/>
</dbReference>
<dbReference type="SMART" id="SM00481">
    <property type="entry name" value="POLIIIAc"/>
    <property type="match status" value="1"/>
</dbReference>
<dbReference type="InterPro" id="IPR003141">
    <property type="entry name" value="Pol/His_phosphatase_N"/>
</dbReference>
<evidence type="ECO:0000313" key="16">
    <source>
        <dbReference type="Proteomes" id="UP001161422"/>
    </source>
</evidence>
<dbReference type="InterPro" id="IPR004805">
    <property type="entry name" value="DnaE2/DnaE/PolC"/>
</dbReference>
<dbReference type="Gene3D" id="1.10.150.870">
    <property type="match status" value="1"/>
</dbReference>
<dbReference type="PANTHER" id="PTHR32294:SF4">
    <property type="entry name" value="ERROR-PRONE DNA POLYMERASE"/>
    <property type="match status" value="1"/>
</dbReference>
<keyword evidence="6 13" id="KW-0808">Transferase</keyword>
<evidence type="ECO:0000256" key="1">
    <source>
        <dbReference type="ARBA" id="ARBA00004496"/>
    </source>
</evidence>
<evidence type="ECO:0000256" key="4">
    <source>
        <dbReference type="ARBA" id="ARBA00017273"/>
    </source>
</evidence>
<sequence length="1031" mass="116262">MYAELHCISNFSFLRGASQPQDLVRRAAELNYQAIAITDECSLAGIVRAWEAAKECGIKLIVGSEFQLAEGCLVLLARNRKGYGQLSSLISLGRVRSEKGNYQLSLSDFEHKLSDCLLLWRPAQELAEPEAVLRQLKRWFGERLYLLMERQLQSGDKRRLQRLSQMAADCRVACVAAGDVHMHHNQCQPLQDVLTCIRHGTSIDLAGSLLHPNRERYLKSLSALAKRFPQDWLETSVSIANQCNFELGDLRYEYPSELVPEGMNASQYLTQETWKGYQRRFPNGADPSVRQLICKELKLVIEMGYEYFFLTIYDLVQFAKSRHILHQGRGSAANSVVCYCLGITEVDPTQVNLLFERFISKERNEPPDIDVDFEHQRREEVIQYLYQKYGRERAALAATVISYRFKSAMRDVGKALGLDEQWLERLLKGVDRRDKDSRWQDQLQALGVSEQSDRARHLIPLVEQILGFPRHLSQHVGGFVISRGPLSELVPIENAAMADRTVIQWDKDDLEALGLLKVDVLALGMLSAIRRTFDLLSDFHGKHFGMDTVEREQAEVYRMLQKGDSVGVFQIESRAQTNMLPRLKPACYYDLVIQIAIVRPGPIQGDMVHPYLRRRKGLEAVTYPSVEVQGVLERTLGVPIFQEQVIKLAMVAAGFSAGEADQLRRAMASWKRNGRLEQFERKLLKGMAQKGYSERFARQLYQQILGFGGYGFPESHSASFALLAYVSAYLKYHHPAAFCCGLLNSQPMGFYTPSQLLQDAQRHGVEVRPVDINQSDWDHSLEPNNHNQACIRLGFRIVKGLSQAAVEQLLQARPEQGFTRTEQVLELGLKRNELAALTASDALKPLAGHRHQARWEMAAYQPDLPLFAEEHSQVAEAKPRQALSGGVELKQESSAQAMFSDYAHLGLTLGEHPMSLLRQLNRLKGCYRSDELAQCRNNQLVTVAGLVVGRQRPGTASGVTFVTLEDEVGNVNVIVWAATAKAQRVPFLTAKVLKVRGHLETAEGVIHLVAGQLIDISHECDALELSSRDFR</sequence>
<protein>
    <recommendedName>
        <fullName evidence="4 13">Error-prone DNA polymerase</fullName>
        <ecNumber evidence="3 13">2.7.7.7</ecNumber>
    </recommendedName>
</protein>
<dbReference type="NCBIfam" id="TIGR00594">
    <property type="entry name" value="polc"/>
    <property type="match status" value="1"/>
</dbReference>
<name>A0AA37RX02_9GAMM</name>
<dbReference type="InterPro" id="IPR004365">
    <property type="entry name" value="NA-bd_OB_tRNA"/>
</dbReference>
<gene>
    <name evidence="13 15" type="primary">dnaE2</name>
    <name evidence="15" type="ORF">GCM10007895_14780</name>
</gene>
<organism evidence="15 16">
    <name type="scientific">Paraferrimonas sedimenticola</name>
    <dbReference type="NCBI Taxonomy" id="375674"/>
    <lineage>
        <taxon>Bacteria</taxon>
        <taxon>Pseudomonadati</taxon>
        <taxon>Pseudomonadota</taxon>
        <taxon>Gammaproteobacteria</taxon>
        <taxon>Alteromonadales</taxon>
        <taxon>Ferrimonadaceae</taxon>
        <taxon>Paraferrimonas</taxon>
    </lineage>
</organism>
<dbReference type="EMBL" id="BSNC01000004">
    <property type="protein sequence ID" value="GLP96172.1"/>
    <property type="molecule type" value="Genomic_DNA"/>
</dbReference>
<keyword evidence="9 13" id="KW-0227">DNA damage</keyword>
<keyword evidence="8 13" id="KW-0235">DNA replication</keyword>
<dbReference type="CDD" id="cd04485">
    <property type="entry name" value="DnaE_OBF"/>
    <property type="match status" value="1"/>
</dbReference>
<evidence type="ECO:0000256" key="3">
    <source>
        <dbReference type="ARBA" id="ARBA00012417"/>
    </source>
</evidence>
<reference evidence="15" key="1">
    <citation type="journal article" date="2014" name="Int. J. Syst. Evol. Microbiol.">
        <title>Complete genome sequence of Corynebacterium casei LMG S-19264T (=DSM 44701T), isolated from a smear-ripened cheese.</title>
        <authorList>
            <consortium name="US DOE Joint Genome Institute (JGI-PGF)"/>
            <person name="Walter F."/>
            <person name="Albersmeier A."/>
            <person name="Kalinowski J."/>
            <person name="Ruckert C."/>
        </authorList>
    </citation>
    <scope>NUCLEOTIDE SEQUENCE</scope>
    <source>
        <strain evidence="15">NBRC 101628</strain>
    </source>
</reference>
<evidence type="ECO:0000313" key="15">
    <source>
        <dbReference type="EMBL" id="GLP96172.1"/>
    </source>
</evidence>
<keyword evidence="11 13" id="KW-0234">DNA repair</keyword>
<dbReference type="GO" id="GO:0003676">
    <property type="term" value="F:nucleic acid binding"/>
    <property type="evidence" value="ECO:0007669"/>
    <property type="project" value="InterPro"/>
</dbReference>
<evidence type="ECO:0000259" key="14">
    <source>
        <dbReference type="SMART" id="SM00481"/>
    </source>
</evidence>
<proteinExistence type="inferred from homology"/>
<keyword evidence="10 13" id="KW-0239">DNA-directed DNA polymerase</keyword>
<dbReference type="CDD" id="cd07434">
    <property type="entry name" value="PHP_PolIIIA_DnaE2"/>
    <property type="match status" value="1"/>
</dbReference>
<dbReference type="Proteomes" id="UP001161422">
    <property type="component" value="Unassembled WGS sequence"/>
</dbReference>
<evidence type="ECO:0000256" key="12">
    <source>
        <dbReference type="ARBA" id="ARBA00049244"/>
    </source>
</evidence>
<comment type="similarity">
    <text evidence="2 13">Belongs to the DNA polymerase type-C family. DnaE2 subfamily.</text>
</comment>
<evidence type="ECO:0000256" key="13">
    <source>
        <dbReference type="HAMAP-Rule" id="MF_01902"/>
    </source>
</evidence>
<dbReference type="InterPro" id="IPR016195">
    <property type="entry name" value="Pol/histidinol_Pase-like"/>
</dbReference>
<comment type="subcellular location">
    <subcellularLocation>
        <location evidence="1 13">Cytoplasm</location>
    </subcellularLocation>
</comment>
<dbReference type="GO" id="GO:0005737">
    <property type="term" value="C:cytoplasm"/>
    <property type="evidence" value="ECO:0007669"/>
    <property type="project" value="UniProtKB-SubCell"/>
</dbReference>
<dbReference type="GO" id="GO:0008408">
    <property type="term" value="F:3'-5' exonuclease activity"/>
    <property type="evidence" value="ECO:0007669"/>
    <property type="project" value="InterPro"/>
</dbReference>
<dbReference type="RefSeq" id="WP_095505384.1">
    <property type="nucleotide sequence ID" value="NZ_BSNC01000004.1"/>
</dbReference>
<dbReference type="Gene3D" id="3.20.20.140">
    <property type="entry name" value="Metal-dependent hydrolases"/>
    <property type="match status" value="1"/>
</dbReference>
<evidence type="ECO:0000256" key="7">
    <source>
        <dbReference type="ARBA" id="ARBA00022695"/>
    </source>
</evidence>
<evidence type="ECO:0000256" key="11">
    <source>
        <dbReference type="ARBA" id="ARBA00023204"/>
    </source>
</evidence>
<evidence type="ECO:0000256" key="8">
    <source>
        <dbReference type="ARBA" id="ARBA00022705"/>
    </source>
</evidence>
<dbReference type="EC" id="2.7.7.7" evidence="3 13"/>
<evidence type="ECO:0000256" key="2">
    <source>
        <dbReference type="ARBA" id="ARBA00007391"/>
    </source>
</evidence>
<evidence type="ECO:0000256" key="9">
    <source>
        <dbReference type="ARBA" id="ARBA00022763"/>
    </source>
</evidence>
<dbReference type="Pfam" id="PF17657">
    <property type="entry name" value="DNA_pol3_finger"/>
    <property type="match status" value="1"/>
</dbReference>
<accession>A0AA37RX02</accession>
<comment type="caution">
    <text evidence="15">The sequence shown here is derived from an EMBL/GenBank/DDBJ whole genome shotgun (WGS) entry which is preliminary data.</text>
</comment>
<evidence type="ECO:0000256" key="10">
    <source>
        <dbReference type="ARBA" id="ARBA00022932"/>
    </source>
</evidence>
<dbReference type="Pfam" id="PF14579">
    <property type="entry name" value="HHH_6"/>
    <property type="match status" value="1"/>
</dbReference>
<feature type="domain" description="Polymerase/histidinol phosphatase N-terminal" evidence="14">
    <location>
        <begin position="3"/>
        <end position="70"/>
    </location>
</feature>
<dbReference type="Pfam" id="PF02811">
    <property type="entry name" value="PHP"/>
    <property type="match status" value="1"/>
</dbReference>
<dbReference type="InterPro" id="IPR023073">
    <property type="entry name" value="DnaE2"/>
</dbReference>
<keyword evidence="7 13" id="KW-0548">Nucleotidyltransferase</keyword>
<comment type="function">
    <text evidence="13">DNA polymerase involved in damage-induced mutagenesis and translesion synthesis (TLS). It is not the major replicative DNA polymerase.</text>
</comment>
<reference evidence="15" key="2">
    <citation type="submission" date="2023-01" db="EMBL/GenBank/DDBJ databases">
        <title>Draft genome sequence of Paraferrimonas sedimenticola strain NBRC 101628.</title>
        <authorList>
            <person name="Sun Q."/>
            <person name="Mori K."/>
        </authorList>
    </citation>
    <scope>NUCLEOTIDE SEQUENCE</scope>
    <source>
        <strain evidence="15">NBRC 101628</strain>
    </source>
</reference>
<dbReference type="AlphaFoldDB" id="A0AA37RX02"/>
<dbReference type="InterPro" id="IPR011708">
    <property type="entry name" value="DNA_pol3_alpha_NTPase_dom"/>
</dbReference>
<dbReference type="InterPro" id="IPR040982">
    <property type="entry name" value="DNA_pol3_finger"/>
</dbReference>
<dbReference type="PANTHER" id="PTHR32294">
    <property type="entry name" value="DNA POLYMERASE III SUBUNIT ALPHA"/>
    <property type="match status" value="1"/>
</dbReference>
<comment type="catalytic activity">
    <reaction evidence="12 13">
        <text>DNA(n) + a 2'-deoxyribonucleoside 5'-triphosphate = DNA(n+1) + diphosphate</text>
        <dbReference type="Rhea" id="RHEA:22508"/>
        <dbReference type="Rhea" id="RHEA-COMP:17339"/>
        <dbReference type="Rhea" id="RHEA-COMP:17340"/>
        <dbReference type="ChEBI" id="CHEBI:33019"/>
        <dbReference type="ChEBI" id="CHEBI:61560"/>
        <dbReference type="ChEBI" id="CHEBI:173112"/>
        <dbReference type="EC" id="2.7.7.7"/>
    </reaction>
</comment>
<dbReference type="GO" id="GO:0003887">
    <property type="term" value="F:DNA-directed DNA polymerase activity"/>
    <property type="evidence" value="ECO:0007669"/>
    <property type="project" value="UniProtKB-UniRule"/>
</dbReference>
<keyword evidence="5 13" id="KW-0963">Cytoplasm</keyword>
<evidence type="ECO:0000256" key="5">
    <source>
        <dbReference type="ARBA" id="ARBA00022490"/>
    </source>
</evidence>
<dbReference type="SUPFAM" id="SSF89550">
    <property type="entry name" value="PHP domain-like"/>
    <property type="match status" value="1"/>
</dbReference>
<evidence type="ECO:0000256" key="6">
    <source>
        <dbReference type="ARBA" id="ARBA00022679"/>
    </source>
</evidence>
<dbReference type="InterPro" id="IPR004013">
    <property type="entry name" value="PHP_dom"/>
</dbReference>